<accession>A0A016QR48</accession>
<proteinExistence type="predicted"/>
<dbReference type="eggNOG" id="COG0577">
    <property type="taxonomic scope" value="Bacteria"/>
</dbReference>
<evidence type="ECO:0000313" key="2">
    <source>
        <dbReference type="Proteomes" id="UP000020492"/>
    </source>
</evidence>
<dbReference type="EMBL" id="JHAC01000020">
    <property type="protein sequence ID" value="EYB68585.1"/>
    <property type="molecule type" value="Genomic_DNA"/>
</dbReference>
<organism evidence="1 2">
    <name type="scientific">Deinococcus phoenicis</name>
    <dbReference type="NCBI Taxonomy" id="1476583"/>
    <lineage>
        <taxon>Bacteria</taxon>
        <taxon>Thermotogati</taxon>
        <taxon>Deinococcota</taxon>
        <taxon>Deinococci</taxon>
        <taxon>Deinococcales</taxon>
        <taxon>Deinococcaceae</taxon>
        <taxon>Deinococcus</taxon>
    </lineage>
</organism>
<dbReference type="Proteomes" id="UP000020492">
    <property type="component" value="Unassembled WGS sequence"/>
</dbReference>
<dbReference type="RefSeq" id="WP_034355754.1">
    <property type="nucleotide sequence ID" value="NZ_JHAC01000020.1"/>
</dbReference>
<reference evidence="1 2" key="1">
    <citation type="submission" date="2014-03" db="EMBL/GenBank/DDBJ databases">
        <title>Draft genome sequence of Deinococcus phoenicis 1P10ME.</title>
        <authorList>
            <person name="Stepanov V.G."/>
            <person name="Vaishampayan P."/>
            <person name="Venkateswaran K."/>
            <person name="Fox G.E."/>
        </authorList>
    </citation>
    <scope>NUCLEOTIDE SEQUENCE [LARGE SCALE GENOMIC DNA]</scope>
    <source>
        <strain evidence="1 2">1P10ME</strain>
    </source>
</reference>
<evidence type="ECO:0000313" key="1">
    <source>
        <dbReference type="EMBL" id="EYB68585.1"/>
    </source>
</evidence>
<dbReference type="PATRIC" id="fig|1476583.3.peg.1330"/>
<dbReference type="AlphaFoldDB" id="A0A016QR48"/>
<comment type="caution">
    <text evidence="1">The sequence shown here is derived from an EMBL/GenBank/DDBJ whole genome shotgun (WGS) entry which is preliminary data.</text>
</comment>
<dbReference type="STRING" id="1476583.DEIPH_ctg020orf0022"/>
<gene>
    <name evidence="1" type="ORF">DEIPH_ctg020orf0022</name>
</gene>
<name>A0A016QR48_9DEIO</name>
<keyword evidence="2" id="KW-1185">Reference proteome</keyword>
<sequence length="84" mass="8926">MSTSIFNATYNDQVRVDAVLTNGADATGNADAPAGEHLATLRTLPWVTGAQPLIHRFAYVGADLQDIFGIDSRDAALRLEPGRG</sequence>
<protein>
    <submittedName>
        <fullName evidence="1">Uncharacterized protein</fullName>
    </submittedName>
</protein>